<dbReference type="PANTHER" id="PTHR42839">
    <property type="entry name" value="ISOCHORISMATE SYNTHASE ENTC"/>
    <property type="match status" value="1"/>
</dbReference>
<evidence type="ECO:0000256" key="3">
    <source>
        <dbReference type="ARBA" id="ARBA00012824"/>
    </source>
</evidence>
<evidence type="ECO:0000256" key="4">
    <source>
        <dbReference type="ARBA" id="ARBA00023235"/>
    </source>
</evidence>
<dbReference type="Proteomes" id="UP000014568">
    <property type="component" value="Unassembled WGS sequence"/>
</dbReference>
<evidence type="ECO:0000256" key="2">
    <source>
        <dbReference type="ARBA" id="ARBA00005297"/>
    </source>
</evidence>
<evidence type="ECO:0000256" key="1">
    <source>
        <dbReference type="ARBA" id="ARBA00000799"/>
    </source>
</evidence>
<evidence type="ECO:0000313" key="8">
    <source>
        <dbReference type="Proteomes" id="UP000014568"/>
    </source>
</evidence>
<dbReference type="NCBIfam" id="TIGR00543">
    <property type="entry name" value="isochor_syn"/>
    <property type="match status" value="1"/>
</dbReference>
<keyword evidence="4" id="KW-0413">Isomerase</keyword>
<evidence type="ECO:0000259" key="6">
    <source>
        <dbReference type="Pfam" id="PF00425"/>
    </source>
</evidence>
<comment type="caution">
    <text evidence="7">The sequence shown here is derived from an EMBL/GenBank/DDBJ whole genome shotgun (WGS) entry which is preliminary data.</text>
</comment>
<keyword evidence="8" id="KW-1185">Reference proteome</keyword>
<dbReference type="STRING" id="632955.GCA_000829675_02246"/>
<proteinExistence type="inferred from homology"/>
<evidence type="ECO:0000313" key="7">
    <source>
        <dbReference type="EMBL" id="EPF75596.1"/>
    </source>
</evidence>
<dbReference type="Gene3D" id="3.60.120.10">
    <property type="entry name" value="Anthranilate synthase"/>
    <property type="match status" value="1"/>
</dbReference>
<dbReference type="RefSeq" id="WP_016655673.1">
    <property type="nucleotide sequence ID" value="NZ_KE340352.1"/>
</dbReference>
<comment type="similarity">
    <text evidence="2">Belongs to the isochorismate synthase family.</text>
</comment>
<dbReference type="Pfam" id="PF00425">
    <property type="entry name" value="Chorismate_bind"/>
    <property type="match status" value="1"/>
</dbReference>
<dbReference type="EMBL" id="ATGI01000013">
    <property type="protein sequence ID" value="EPF75596.1"/>
    <property type="molecule type" value="Genomic_DNA"/>
</dbReference>
<dbReference type="AlphaFoldDB" id="S3P9R6"/>
<accession>S3P9R6</accession>
<feature type="domain" description="Chorismate-utilising enzyme C-terminal" evidence="6">
    <location>
        <begin position="124"/>
        <end position="379"/>
    </location>
</feature>
<dbReference type="SUPFAM" id="SSF56322">
    <property type="entry name" value="ADC synthase"/>
    <property type="match status" value="1"/>
</dbReference>
<dbReference type="PANTHER" id="PTHR42839:SF2">
    <property type="entry name" value="ISOCHORISMATE SYNTHASE ENTC"/>
    <property type="match status" value="1"/>
</dbReference>
<name>S3P9R6_9GAMM</name>
<comment type="catalytic activity">
    <reaction evidence="1">
        <text>chorismate = isochorismate</text>
        <dbReference type="Rhea" id="RHEA:18985"/>
        <dbReference type="ChEBI" id="CHEBI:29748"/>
        <dbReference type="ChEBI" id="CHEBI:29780"/>
        <dbReference type="EC" id="5.4.4.2"/>
    </reaction>
</comment>
<dbReference type="GO" id="GO:0008909">
    <property type="term" value="F:isochorismate synthase activity"/>
    <property type="evidence" value="ECO:0007669"/>
    <property type="project" value="UniProtKB-EC"/>
</dbReference>
<dbReference type="InterPro" id="IPR015890">
    <property type="entry name" value="Chorismate_C"/>
</dbReference>
<dbReference type="InterPro" id="IPR005801">
    <property type="entry name" value="ADC_synthase"/>
</dbReference>
<dbReference type="EC" id="5.4.4.2" evidence="3"/>
<dbReference type="OrthoDB" id="9806579at2"/>
<dbReference type="HOGENOM" id="CLU_006493_8_6_6"/>
<evidence type="ECO:0000256" key="5">
    <source>
        <dbReference type="ARBA" id="ARBA00041564"/>
    </source>
</evidence>
<sequence>MNDVSLAIDDALKAKLKVKVDTRSSCFLTENYQIYASDLEETVRLAAADQETLIKTIGDIFSKLKQTKNNDPILIGVIPFDTSKPSTLNIYRQYQKIAKTEFTDQQQITYPGLQLSQQKRLVQRAHFDQAIDLALQQFASNHLQKIVLSQAIDFDLAAPQNPFALGQTLAQKNPQAFSFVVPVEGGAHLLGASPELLISKQGQAIRSNPLAGSRPKSHDEEVNRCRVQELYDSAKDRYEHQIVVDSVLSNLQPYCAELKVSNPPEVLRTSTMLHLSTVFDGQLKSIQANALQLALSLHPTPAICGSPTALAKDFILKHEGYDRHYYAGLVGWMDADGNGEWVVTIRCGLLNDQKIRLYAGAGIVIGSEAELEWNETEAKMQTILKTLNANMTT</sequence>
<dbReference type="eggNOG" id="COG1169">
    <property type="taxonomic scope" value="Bacteria"/>
</dbReference>
<dbReference type="InterPro" id="IPR004561">
    <property type="entry name" value="IsoChor_synthase"/>
</dbReference>
<reference evidence="7 8" key="1">
    <citation type="submission" date="2013-06" db="EMBL/GenBank/DDBJ databases">
        <title>The Genome Sequence of Acinetobacter rudis CIP 110305.</title>
        <authorList>
            <consortium name="The Broad Institute Genome Sequencing Platform"/>
            <consortium name="The Broad Institute Genome Sequencing Center for Infectious Disease"/>
            <person name="Cerqueira G."/>
            <person name="Feldgarden M."/>
            <person name="Courvalin P."/>
            <person name="Perichon B."/>
            <person name="Grillot-Courvalin C."/>
            <person name="Clermont D."/>
            <person name="Rocha E."/>
            <person name="Yoon E.-J."/>
            <person name="Nemec A."/>
            <person name="Young S.K."/>
            <person name="Zeng Q."/>
            <person name="Gargeya S."/>
            <person name="Fitzgerald M."/>
            <person name="Abouelleil A."/>
            <person name="Alvarado L."/>
            <person name="Berlin A.M."/>
            <person name="Chapman S.B."/>
            <person name="Dewar J."/>
            <person name="Goldberg J."/>
            <person name="Griggs A."/>
            <person name="Gujja S."/>
            <person name="Hansen M."/>
            <person name="Howarth C."/>
            <person name="Imamovic A."/>
            <person name="Larimer J."/>
            <person name="McCowan C."/>
            <person name="Murphy C."/>
            <person name="Pearson M."/>
            <person name="Priest M."/>
            <person name="Roberts A."/>
            <person name="Saif S."/>
            <person name="Shea T."/>
            <person name="Sykes S."/>
            <person name="Wortman J."/>
            <person name="Nusbaum C."/>
            <person name="Birren B."/>
        </authorList>
    </citation>
    <scope>NUCLEOTIDE SEQUENCE [LARGE SCALE GENOMIC DNA]</scope>
    <source>
        <strain evidence="7 8">CIP 110305</strain>
    </source>
</reference>
<protein>
    <recommendedName>
        <fullName evidence="3">isochorismate synthase</fullName>
        <ecNumber evidence="3">5.4.4.2</ecNumber>
    </recommendedName>
    <alternativeName>
        <fullName evidence="5">Isochorismate mutase</fullName>
    </alternativeName>
</protein>
<dbReference type="PATRIC" id="fig|421052.3.peg.1235"/>
<gene>
    <name evidence="7" type="ORF">F945_01262</name>
</gene>
<organism evidence="7 8">
    <name type="scientific">Acinetobacter rudis CIP 110305</name>
    <dbReference type="NCBI Taxonomy" id="421052"/>
    <lineage>
        <taxon>Bacteria</taxon>
        <taxon>Pseudomonadati</taxon>
        <taxon>Pseudomonadota</taxon>
        <taxon>Gammaproteobacteria</taxon>
        <taxon>Moraxellales</taxon>
        <taxon>Moraxellaceae</taxon>
        <taxon>Acinetobacter</taxon>
    </lineage>
</organism>